<dbReference type="CDD" id="cd00082">
    <property type="entry name" value="HisKA"/>
    <property type="match status" value="1"/>
</dbReference>
<keyword evidence="7" id="KW-1185">Reference proteome</keyword>
<evidence type="ECO:0000256" key="4">
    <source>
        <dbReference type="SAM" id="Coils"/>
    </source>
</evidence>
<dbReference type="OrthoDB" id="9772100at2"/>
<feature type="coiled-coil region" evidence="4">
    <location>
        <begin position="218"/>
        <end position="245"/>
    </location>
</feature>
<organism evidence="6 7">
    <name type="scientific">Paraglaciecola mesophila</name>
    <dbReference type="NCBI Taxonomy" id="197222"/>
    <lineage>
        <taxon>Bacteria</taxon>
        <taxon>Pseudomonadati</taxon>
        <taxon>Pseudomonadota</taxon>
        <taxon>Gammaproteobacteria</taxon>
        <taxon>Alteromonadales</taxon>
        <taxon>Alteromonadaceae</taxon>
        <taxon>Paraglaciecola</taxon>
    </lineage>
</organism>
<accession>A0A857JI74</accession>
<dbReference type="KEGG" id="pmes:FX988_01102"/>
<gene>
    <name evidence="6" type="ORF">FX988_01102</name>
</gene>
<name>A0A857JI74_9ALTE</name>
<dbReference type="Pfam" id="PF00512">
    <property type="entry name" value="HisKA"/>
    <property type="match status" value="1"/>
</dbReference>
<keyword evidence="3" id="KW-0597">Phosphoprotein</keyword>
<dbReference type="SUPFAM" id="SSF47384">
    <property type="entry name" value="Homodimeric domain of signal transducing histidine kinase"/>
    <property type="match status" value="1"/>
</dbReference>
<proteinExistence type="predicted"/>
<dbReference type="PROSITE" id="PS50109">
    <property type="entry name" value="HIS_KIN"/>
    <property type="match status" value="1"/>
</dbReference>
<evidence type="ECO:0000256" key="1">
    <source>
        <dbReference type="ARBA" id="ARBA00000085"/>
    </source>
</evidence>
<dbReference type="SMART" id="SM00387">
    <property type="entry name" value="HATPase_c"/>
    <property type="match status" value="1"/>
</dbReference>
<dbReference type="PANTHER" id="PTHR43065">
    <property type="entry name" value="SENSOR HISTIDINE KINASE"/>
    <property type="match status" value="1"/>
</dbReference>
<sequence length="498" mass="55812">MAKSREELETRIAVLERKVEREKKARVMSEQHLEHHSRAVYEANQSLQASLAMAKKKQAELEFLRQTSGDVSSDISLQELISNTVELTGQFFSVECGLFIVTKDGEALDSQEDNIWRAPNQWVTDTVFFEQAVKFLPLHQQECLSMWLVSAIDDESSQVMSGFKWIVFVNFALLGDKIAWLAFFSRAEFIDEEALSVLGTAREHLLSGINRRVTDVNIRKRTVELQDTVNRLEQAKRQLIQSEKMASLGQLAAGVAHEINNPVGFIRSNLEMLEEYLQDYQVLHESMQRHIDSAGQLDAQHYKELCDNIDLVYIQQDAKDLLESNLEGLERVKEIVENLRTFSHSGDGKLERINLGVCIEGALKIAWNALKYEHIVENHIPSDLPEVLGNIGQLQQVFVNLFVNAAYAMDAGGTLTLKAQVIPNALLVEVRDTGCGMDRKTLDKLFTPFFTTKPVGVGTGLGLSVSYAILESHNVLTQVSSTVGKGTLFSLSFPLLDG</sequence>
<comment type="catalytic activity">
    <reaction evidence="1">
        <text>ATP + protein L-histidine = ADP + protein N-phospho-L-histidine.</text>
        <dbReference type="EC" id="2.7.13.3"/>
    </reaction>
</comment>
<keyword evidence="6" id="KW-0418">Kinase</keyword>
<dbReference type="RefSeq" id="WP_160178683.1">
    <property type="nucleotide sequence ID" value="NZ_CP047656.1"/>
</dbReference>
<dbReference type="InterPro" id="IPR036890">
    <property type="entry name" value="HATPase_C_sf"/>
</dbReference>
<feature type="domain" description="Histidine kinase" evidence="5">
    <location>
        <begin position="254"/>
        <end position="497"/>
    </location>
</feature>
<protein>
    <recommendedName>
        <fullName evidence="2">histidine kinase</fullName>
        <ecNumber evidence="2">2.7.13.3</ecNumber>
    </recommendedName>
</protein>
<dbReference type="EMBL" id="CP047656">
    <property type="protein sequence ID" value="QHJ10880.1"/>
    <property type="molecule type" value="Genomic_DNA"/>
</dbReference>
<evidence type="ECO:0000313" key="7">
    <source>
        <dbReference type="Proteomes" id="UP000464524"/>
    </source>
</evidence>
<dbReference type="GO" id="GO:0000155">
    <property type="term" value="F:phosphorelay sensor kinase activity"/>
    <property type="evidence" value="ECO:0007669"/>
    <property type="project" value="InterPro"/>
</dbReference>
<dbReference type="Gene3D" id="1.10.287.130">
    <property type="match status" value="1"/>
</dbReference>
<dbReference type="AlphaFoldDB" id="A0A857JI74"/>
<dbReference type="InterPro" id="IPR004358">
    <property type="entry name" value="Sig_transdc_His_kin-like_C"/>
</dbReference>
<evidence type="ECO:0000313" key="6">
    <source>
        <dbReference type="EMBL" id="QHJ10880.1"/>
    </source>
</evidence>
<dbReference type="PRINTS" id="PR00344">
    <property type="entry name" value="BCTRLSENSOR"/>
</dbReference>
<evidence type="ECO:0000256" key="3">
    <source>
        <dbReference type="ARBA" id="ARBA00022553"/>
    </source>
</evidence>
<dbReference type="SUPFAM" id="SSF55874">
    <property type="entry name" value="ATPase domain of HSP90 chaperone/DNA topoisomerase II/histidine kinase"/>
    <property type="match status" value="1"/>
</dbReference>
<dbReference type="InterPro" id="IPR005467">
    <property type="entry name" value="His_kinase_dom"/>
</dbReference>
<dbReference type="InterPro" id="IPR036097">
    <property type="entry name" value="HisK_dim/P_sf"/>
</dbReference>
<dbReference type="Proteomes" id="UP000464524">
    <property type="component" value="Chromosome"/>
</dbReference>
<dbReference type="Gene3D" id="3.30.565.10">
    <property type="entry name" value="Histidine kinase-like ATPase, C-terminal domain"/>
    <property type="match status" value="1"/>
</dbReference>
<keyword evidence="4" id="KW-0175">Coiled coil</keyword>
<reference evidence="6 7" key="1">
    <citation type="submission" date="2019-12" db="EMBL/GenBank/DDBJ databases">
        <title>Genome sequencing and assembly of endphytes of Porphyra tenera.</title>
        <authorList>
            <person name="Park J.M."/>
            <person name="Shin R."/>
            <person name="Jo S.H."/>
        </authorList>
    </citation>
    <scope>NUCLEOTIDE SEQUENCE [LARGE SCALE GENOMIC DNA]</scope>
    <source>
        <strain evidence="6 7">GPM4</strain>
    </source>
</reference>
<keyword evidence="6" id="KW-0808">Transferase</keyword>
<dbReference type="EC" id="2.7.13.3" evidence="2"/>
<evidence type="ECO:0000259" key="5">
    <source>
        <dbReference type="PROSITE" id="PS50109"/>
    </source>
</evidence>
<dbReference type="Pfam" id="PF02518">
    <property type="entry name" value="HATPase_c"/>
    <property type="match status" value="1"/>
</dbReference>
<dbReference type="SMART" id="SM00388">
    <property type="entry name" value="HisKA"/>
    <property type="match status" value="1"/>
</dbReference>
<dbReference type="InterPro" id="IPR003661">
    <property type="entry name" value="HisK_dim/P_dom"/>
</dbReference>
<dbReference type="PANTHER" id="PTHR43065:SF50">
    <property type="entry name" value="HISTIDINE KINASE"/>
    <property type="match status" value="1"/>
</dbReference>
<dbReference type="InterPro" id="IPR003594">
    <property type="entry name" value="HATPase_dom"/>
</dbReference>
<evidence type="ECO:0000256" key="2">
    <source>
        <dbReference type="ARBA" id="ARBA00012438"/>
    </source>
</evidence>